<dbReference type="GO" id="GO:0020037">
    <property type="term" value="F:heme binding"/>
    <property type="evidence" value="ECO:0007669"/>
    <property type="project" value="InterPro"/>
</dbReference>
<keyword evidence="7 9" id="KW-0408">Iron</keyword>
<dbReference type="SUPFAM" id="SSF48264">
    <property type="entry name" value="Cytochrome P450"/>
    <property type="match status" value="1"/>
</dbReference>
<evidence type="ECO:0000256" key="9">
    <source>
        <dbReference type="PIRSR" id="PIRSR602401-1"/>
    </source>
</evidence>
<gene>
    <name evidence="11" type="ORF">RDB_LOCUS118909</name>
</gene>
<keyword evidence="6 10" id="KW-0560">Oxidoreductase</keyword>
<dbReference type="PANTHER" id="PTHR46300:SF7">
    <property type="entry name" value="P450, PUTATIVE (EUROFUNG)-RELATED"/>
    <property type="match status" value="1"/>
</dbReference>
<dbReference type="Gene3D" id="1.10.630.10">
    <property type="entry name" value="Cytochrome P450"/>
    <property type="match status" value="1"/>
</dbReference>
<proteinExistence type="inferred from homology"/>
<comment type="pathway">
    <text evidence="2">Secondary metabolite biosynthesis.</text>
</comment>
<dbReference type="Proteomes" id="UP000663843">
    <property type="component" value="Unassembled WGS sequence"/>
</dbReference>
<evidence type="ECO:0000256" key="6">
    <source>
        <dbReference type="ARBA" id="ARBA00023002"/>
    </source>
</evidence>
<dbReference type="PROSITE" id="PS00086">
    <property type="entry name" value="CYTOCHROME_P450"/>
    <property type="match status" value="1"/>
</dbReference>
<evidence type="ECO:0008006" key="13">
    <source>
        <dbReference type="Google" id="ProtNLM"/>
    </source>
</evidence>
<accession>A0A8H3CF42</accession>
<name>A0A8H3CF42_9AGAM</name>
<dbReference type="InterPro" id="IPR002401">
    <property type="entry name" value="Cyt_P450_E_grp-I"/>
</dbReference>
<evidence type="ECO:0000256" key="8">
    <source>
        <dbReference type="ARBA" id="ARBA00023033"/>
    </source>
</evidence>
<dbReference type="GO" id="GO:0004497">
    <property type="term" value="F:monooxygenase activity"/>
    <property type="evidence" value="ECO:0007669"/>
    <property type="project" value="UniProtKB-KW"/>
</dbReference>
<dbReference type="PRINTS" id="PR00385">
    <property type="entry name" value="P450"/>
</dbReference>
<comment type="cofactor">
    <cofactor evidence="1 9">
        <name>heme</name>
        <dbReference type="ChEBI" id="CHEBI:30413"/>
    </cofactor>
</comment>
<dbReference type="GO" id="GO:0005506">
    <property type="term" value="F:iron ion binding"/>
    <property type="evidence" value="ECO:0007669"/>
    <property type="project" value="InterPro"/>
</dbReference>
<feature type="non-terminal residue" evidence="11">
    <location>
        <position position="1"/>
    </location>
</feature>
<evidence type="ECO:0000256" key="2">
    <source>
        <dbReference type="ARBA" id="ARBA00005179"/>
    </source>
</evidence>
<dbReference type="GO" id="GO:0016705">
    <property type="term" value="F:oxidoreductase activity, acting on paired donors, with incorporation or reduction of molecular oxygen"/>
    <property type="evidence" value="ECO:0007669"/>
    <property type="project" value="InterPro"/>
</dbReference>
<comment type="similarity">
    <text evidence="3 10">Belongs to the cytochrome P450 family.</text>
</comment>
<evidence type="ECO:0000313" key="12">
    <source>
        <dbReference type="Proteomes" id="UP000663843"/>
    </source>
</evidence>
<dbReference type="PRINTS" id="PR00463">
    <property type="entry name" value="EP450I"/>
</dbReference>
<dbReference type="PANTHER" id="PTHR46300">
    <property type="entry name" value="P450, PUTATIVE (EUROFUNG)-RELATED-RELATED"/>
    <property type="match status" value="1"/>
</dbReference>
<keyword evidence="4 9" id="KW-0349">Heme</keyword>
<sequence>MSDISLLVGLTIATGLLTYKLYNDRVGTEPSLPPSPRSYPFIGHLLSVPKEDEYLGFMRLGEQIGSKIFSLSVFGTTIIVLNDKEDAANLFDKRSATYSDRTCPPMVQDPSLLDWSDFVSLIGYGDRWRKYRRLMSPWLTKQAVVAYHESQEHGTRKLLQRLVGNMKGTISSHDLEAELYLSVSSTLFRSLYGYEATSSNDPLLVRTKKVIAYQALALLSSSYLVNSIPALCYIPEWFPGAGWKREASKWRREKESLVNELYGIGLDNMKKDGGAQLMVTPLRQQALKLGLTEQEADDYVKQISITLVGAGTDTTVSTLMMFFLAMVLYPEVQKKAQAELDSVIGSTRLPTLEDRARLGYIGMIVQEIFRWAPVTSIGLPHTCFHDDMYKGYHIPKGAIVIGNVWAMTRDSLVYNDPEVFNPDRYSDPSTPPSPVFGWGRRRCPGVHFAEASVFIAIASILSTFNIGVAQDENGQDIRPSRKLVNSIILSPQPFRLKLSPRSPTHEELIRHS</sequence>
<comment type="caution">
    <text evidence="11">The sequence shown here is derived from an EMBL/GenBank/DDBJ whole genome shotgun (WGS) entry which is preliminary data.</text>
</comment>
<dbReference type="Pfam" id="PF00067">
    <property type="entry name" value="p450"/>
    <property type="match status" value="1"/>
</dbReference>
<dbReference type="InterPro" id="IPR036396">
    <property type="entry name" value="Cyt_P450_sf"/>
</dbReference>
<feature type="binding site" description="axial binding residue" evidence="9">
    <location>
        <position position="443"/>
    </location>
    <ligand>
        <name>heme</name>
        <dbReference type="ChEBI" id="CHEBI:30413"/>
    </ligand>
    <ligandPart>
        <name>Fe</name>
        <dbReference type="ChEBI" id="CHEBI:18248"/>
    </ligandPart>
</feature>
<reference evidence="11" key="1">
    <citation type="submission" date="2021-01" db="EMBL/GenBank/DDBJ databases">
        <authorList>
            <person name="Kaushik A."/>
        </authorList>
    </citation>
    <scope>NUCLEOTIDE SEQUENCE</scope>
    <source>
        <strain evidence="11">AG2-2IIIB</strain>
    </source>
</reference>
<dbReference type="InterPro" id="IPR001128">
    <property type="entry name" value="Cyt_P450"/>
</dbReference>
<evidence type="ECO:0000256" key="7">
    <source>
        <dbReference type="ARBA" id="ARBA00023004"/>
    </source>
</evidence>
<dbReference type="InterPro" id="IPR017972">
    <property type="entry name" value="Cyt_P450_CS"/>
</dbReference>
<dbReference type="InterPro" id="IPR050364">
    <property type="entry name" value="Cytochrome_P450_fung"/>
</dbReference>
<evidence type="ECO:0000256" key="3">
    <source>
        <dbReference type="ARBA" id="ARBA00010617"/>
    </source>
</evidence>
<evidence type="ECO:0000256" key="10">
    <source>
        <dbReference type="RuleBase" id="RU000461"/>
    </source>
</evidence>
<protein>
    <recommendedName>
        <fullName evidence="13">O-methylsterigmatocystin oxidoreductase</fullName>
    </recommendedName>
</protein>
<evidence type="ECO:0000313" key="11">
    <source>
        <dbReference type="EMBL" id="CAE6481471.1"/>
    </source>
</evidence>
<keyword evidence="8 10" id="KW-0503">Monooxygenase</keyword>
<evidence type="ECO:0000256" key="5">
    <source>
        <dbReference type="ARBA" id="ARBA00022723"/>
    </source>
</evidence>
<dbReference type="AlphaFoldDB" id="A0A8H3CF42"/>
<dbReference type="EMBL" id="CAJMWT010003948">
    <property type="protein sequence ID" value="CAE6481471.1"/>
    <property type="molecule type" value="Genomic_DNA"/>
</dbReference>
<organism evidence="11 12">
    <name type="scientific">Rhizoctonia solani</name>
    <dbReference type="NCBI Taxonomy" id="456999"/>
    <lineage>
        <taxon>Eukaryota</taxon>
        <taxon>Fungi</taxon>
        <taxon>Dikarya</taxon>
        <taxon>Basidiomycota</taxon>
        <taxon>Agaricomycotina</taxon>
        <taxon>Agaricomycetes</taxon>
        <taxon>Cantharellales</taxon>
        <taxon>Ceratobasidiaceae</taxon>
        <taxon>Rhizoctonia</taxon>
    </lineage>
</organism>
<evidence type="ECO:0000256" key="4">
    <source>
        <dbReference type="ARBA" id="ARBA00022617"/>
    </source>
</evidence>
<evidence type="ECO:0000256" key="1">
    <source>
        <dbReference type="ARBA" id="ARBA00001971"/>
    </source>
</evidence>
<dbReference type="CDD" id="cd11065">
    <property type="entry name" value="CYP64-like"/>
    <property type="match status" value="1"/>
</dbReference>
<keyword evidence="5 9" id="KW-0479">Metal-binding</keyword>